<organism evidence="2 3">
    <name type="scientific">Alkalispirillum mobile</name>
    <dbReference type="NCBI Taxonomy" id="85925"/>
    <lineage>
        <taxon>Bacteria</taxon>
        <taxon>Pseudomonadati</taxon>
        <taxon>Pseudomonadota</taxon>
        <taxon>Gammaproteobacteria</taxon>
        <taxon>Chromatiales</taxon>
        <taxon>Ectothiorhodospiraceae</taxon>
        <taxon>Alkalispirillum</taxon>
    </lineage>
</organism>
<dbReference type="RefSeq" id="WP_121441992.1">
    <property type="nucleotide sequence ID" value="NZ_RCDA01000001.1"/>
</dbReference>
<dbReference type="InterPro" id="IPR036113">
    <property type="entry name" value="Asp/Glu-ADT_sf_sub_c"/>
</dbReference>
<dbReference type="Pfam" id="PF02686">
    <property type="entry name" value="GatC"/>
    <property type="match status" value="1"/>
</dbReference>
<dbReference type="OrthoDB" id="9794326at2"/>
<gene>
    <name evidence="1" type="primary">gatC</name>
    <name evidence="2" type="ORF">DFR31_1535</name>
</gene>
<keyword evidence="3" id="KW-1185">Reference proteome</keyword>
<dbReference type="Proteomes" id="UP000275461">
    <property type="component" value="Unassembled WGS sequence"/>
</dbReference>
<sequence length="95" mass="10697">MSLEESEVKHIAHLARVAIEPADIPGYARNLSDILDFVEQMKDIDTEGVTPMAHPLDAVQRMREDQVTEPDERERFQAIAPATEAGLYLVPRVIE</sequence>
<dbReference type="Gene3D" id="1.10.20.60">
    <property type="entry name" value="Glu-tRNAGln amidotransferase C subunit, N-terminal domain"/>
    <property type="match status" value="1"/>
</dbReference>
<comment type="function">
    <text evidence="1">Allows the formation of correctly charged Asn-tRNA(Asn) or Gln-tRNA(Gln) through the transamidation of misacylated Asp-tRNA(Asn) or Glu-tRNA(Gln) in organisms which lack either or both of asparaginyl-tRNA or glutaminyl-tRNA synthetases. The reaction takes place in the presence of glutamine and ATP through an activated phospho-Asp-tRNA(Asn) or phospho-Glu-tRNA(Gln).</text>
</comment>
<keyword evidence="1" id="KW-0067">ATP-binding</keyword>
<evidence type="ECO:0000256" key="1">
    <source>
        <dbReference type="HAMAP-Rule" id="MF_00122"/>
    </source>
</evidence>
<comment type="catalytic activity">
    <reaction evidence="1">
        <text>L-glutamyl-tRNA(Gln) + L-glutamine + ATP + H2O = L-glutaminyl-tRNA(Gln) + L-glutamate + ADP + phosphate + H(+)</text>
        <dbReference type="Rhea" id="RHEA:17521"/>
        <dbReference type="Rhea" id="RHEA-COMP:9681"/>
        <dbReference type="Rhea" id="RHEA-COMP:9684"/>
        <dbReference type="ChEBI" id="CHEBI:15377"/>
        <dbReference type="ChEBI" id="CHEBI:15378"/>
        <dbReference type="ChEBI" id="CHEBI:29985"/>
        <dbReference type="ChEBI" id="CHEBI:30616"/>
        <dbReference type="ChEBI" id="CHEBI:43474"/>
        <dbReference type="ChEBI" id="CHEBI:58359"/>
        <dbReference type="ChEBI" id="CHEBI:78520"/>
        <dbReference type="ChEBI" id="CHEBI:78521"/>
        <dbReference type="ChEBI" id="CHEBI:456216"/>
    </reaction>
</comment>
<dbReference type="EC" id="6.3.5.-" evidence="1"/>
<keyword evidence="2" id="KW-0808">Transferase</keyword>
<proteinExistence type="inferred from homology"/>
<accession>A0A498C764</accession>
<comment type="caution">
    <text evidence="2">The sequence shown here is derived from an EMBL/GenBank/DDBJ whole genome shotgun (WGS) entry which is preliminary data.</text>
</comment>
<keyword evidence="1" id="KW-0547">Nucleotide-binding</keyword>
<dbReference type="GO" id="GO:0050567">
    <property type="term" value="F:glutaminyl-tRNA synthase (glutamine-hydrolyzing) activity"/>
    <property type="evidence" value="ECO:0007669"/>
    <property type="project" value="UniProtKB-UniRule"/>
</dbReference>
<keyword evidence="1" id="KW-0436">Ligase</keyword>
<comment type="catalytic activity">
    <reaction evidence="1">
        <text>L-aspartyl-tRNA(Asn) + L-glutamine + ATP + H2O = L-asparaginyl-tRNA(Asn) + L-glutamate + ADP + phosphate + 2 H(+)</text>
        <dbReference type="Rhea" id="RHEA:14513"/>
        <dbReference type="Rhea" id="RHEA-COMP:9674"/>
        <dbReference type="Rhea" id="RHEA-COMP:9677"/>
        <dbReference type="ChEBI" id="CHEBI:15377"/>
        <dbReference type="ChEBI" id="CHEBI:15378"/>
        <dbReference type="ChEBI" id="CHEBI:29985"/>
        <dbReference type="ChEBI" id="CHEBI:30616"/>
        <dbReference type="ChEBI" id="CHEBI:43474"/>
        <dbReference type="ChEBI" id="CHEBI:58359"/>
        <dbReference type="ChEBI" id="CHEBI:78515"/>
        <dbReference type="ChEBI" id="CHEBI:78516"/>
        <dbReference type="ChEBI" id="CHEBI:456216"/>
    </reaction>
</comment>
<dbReference type="GO" id="GO:0016740">
    <property type="term" value="F:transferase activity"/>
    <property type="evidence" value="ECO:0007669"/>
    <property type="project" value="UniProtKB-KW"/>
</dbReference>
<dbReference type="EMBL" id="RCDA01000001">
    <property type="protein sequence ID" value="RLK51592.1"/>
    <property type="molecule type" value="Genomic_DNA"/>
</dbReference>
<name>A0A498C764_9GAMM</name>
<reference evidence="2 3" key="1">
    <citation type="submission" date="2018-10" db="EMBL/GenBank/DDBJ databases">
        <title>Genomic Encyclopedia of Type Strains, Phase IV (KMG-IV): sequencing the most valuable type-strain genomes for metagenomic binning, comparative biology and taxonomic classification.</title>
        <authorList>
            <person name="Goeker M."/>
        </authorList>
    </citation>
    <scope>NUCLEOTIDE SEQUENCE [LARGE SCALE GENOMIC DNA]</scope>
    <source>
        <strain evidence="2 3">DSM 12769</strain>
    </source>
</reference>
<dbReference type="GO" id="GO:0005524">
    <property type="term" value="F:ATP binding"/>
    <property type="evidence" value="ECO:0007669"/>
    <property type="project" value="UniProtKB-KW"/>
</dbReference>
<comment type="similarity">
    <text evidence="1">Belongs to the GatC family.</text>
</comment>
<dbReference type="GO" id="GO:0006450">
    <property type="term" value="P:regulation of translational fidelity"/>
    <property type="evidence" value="ECO:0007669"/>
    <property type="project" value="InterPro"/>
</dbReference>
<dbReference type="GO" id="GO:0050566">
    <property type="term" value="F:asparaginyl-tRNA synthase (glutamine-hydrolyzing) activity"/>
    <property type="evidence" value="ECO:0007669"/>
    <property type="project" value="RHEA"/>
</dbReference>
<comment type="subunit">
    <text evidence="1">Heterotrimer of A, B and C subunits.</text>
</comment>
<dbReference type="AlphaFoldDB" id="A0A498C764"/>
<dbReference type="InterPro" id="IPR003837">
    <property type="entry name" value="GatC"/>
</dbReference>
<dbReference type="PANTHER" id="PTHR15004">
    <property type="entry name" value="GLUTAMYL-TRNA(GLN) AMIDOTRANSFERASE SUBUNIT C, MITOCHONDRIAL"/>
    <property type="match status" value="1"/>
</dbReference>
<evidence type="ECO:0000313" key="2">
    <source>
        <dbReference type="EMBL" id="RLK51592.1"/>
    </source>
</evidence>
<dbReference type="HAMAP" id="MF_00122">
    <property type="entry name" value="GatC"/>
    <property type="match status" value="1"/>
</dbReference>
<dbReference type="GO" id="GO:0070681">
    <property type="term" value="P:glutaminyl-tRNAGln biosynthesis via transamidation"/>
    <property type="evidence" value="ECO:0007669"/>
    <property type="project" value="TreeGrafter"/>
</dbReference>
<dbReference type="GO" id="GO:0006412">
    <property type="term" value="P:translation"/>
    <property type="evidence" value="ECO:0007669"/>
    <property type="project" value="UniProtKB-UniRule"/>
</dbReference>
<dbReference type="NCBIfam" id="TIGR00135">
    <property type="entry name" value="gatC"/>
    <property type="match status" value="1"/>
</dbReference>
<evidence type="ECO:0000313" key="3">
    <source>
        <dbReference type="Proteomes" id="UP000275461"/>
    </source>
</evidence>
<dbReference type="SUPFAM" id="SSF141000">
    <property type="entry name" value="Glu-tRNAGln amidotransferase C subunit"/>
    <property type="match status" value="1"/>
</dbReference>
<keyword evidence="1" id="KW-0648">Protein biosynthesis</keyword>
<dbReference type="PANTHER" id="PTHR15004:SF0">
    <property type="entry name" value="GLUTAMYL-TRNA(GLN) AMIDOTRANSFERASE SUBUNIT C, MITOCHONDRIAL"/>
    <property type="match status" value="1"/>
</dbReference>
<protein>
    <recommendedName>
        <fullName evidence="1">Aspartyl/glutamyl-tRNA(Asn/Gln) amidotransferase subunit C</fullName>
        <shortName evidence="1">Asp/Glu-ADT subunit C</shortName>
        <ecNumber evidence="1">6.3.5.-</ecNumber>
    </recommendedName>
</protein>